<keyword evidence="2" id="KW-0378">Hydrolase</keyword>
<evidence type="ECO:0000313" key="3">
    <source>
        <dbReference type="Proteomes" id="UP000055590"/>
    </source>
</evidence>
<dbReference type="SUPFAM" id="SSF56281">
    <property type="entry name" value="Metallo-hydrolase/oxidoreductase"/>
    <property type="match status" value="1"/>
</dbReference>
<dbReference type="OrthoDB" id="9789133at2"/>
<keyword evidence="1" id="KW-0732">Signal</keyword>
<dbReference type="EMBL" id="CP012332">
    <property type="protein sequence ID" value="AKU91467.1"/>
    <property type="molecule type" value="Genomic_DNA"/>
</dbReference>
<proteinExistence type="predicted"/>
<dbReference type="InterPro" id="IPR050114">
    <property type="entry name" value="UPF0173_UPF0282_UlaG_hydrolase"/>
</dbReference>
<name>A0A0K1PD90_9BACT</name>
<accession>A0A0K1PD90</accession>
<organism evidence="2 3">
    <name type="scientific">Vulgatibacter incomptus</name>
    <dbReference type="NCBI Taxonomy" id="1391653"/>
    <lineage>
        <taxon>Bacteria</taxon>
        <taxon>Pseudomonadati</taxon>
        <taxon>Myxococcota</taxon>
        <taxon>Myxococcia</taxon>
        <taxon>Myxococcales</taxon>
        <taxon>Cystobacterineae</taxon>
        <taxon>Vulgatibacteraceae</taxon>
        <taxon>Vulgatibacter</taxon>
    </lineage>
</organism>
<sequence>MIDRRIVSLVACALVGAGCTGSATGAASAVPAAATTALAAGDDVLSTSAGPLRIVPVHHGTLRLELDGAVVWIDPWSEGDLSGPKADYVLITDIHPDHFDASALSKVVKEGTVVVAPPVVADQVPGAVVLRNGESRDLGKLGVEAIPMYNLERGPAPGKLFHDKGRGNGYLLTVGDKRIYISGDTECTDEMKALRNVDVAFVSMNLPYTMPPSEAAVCIQAFRPKVMYPYHFRGSNLGELEAALASQPGIELRIRRWY</sequence>
<dbReference type="GO" id="GO:0016787">
    <property type="term" value="F:hydrolase activity"/>
    <property type="evidence" value="ECO:0007669"/>
    <property type="project" value="UniProtKB-KW"/>
</dbReference>
<dbReference type="Proteomes" id="UP000055590">
    <property type="component" value="Chromosome"/>
</dbReference>
<dbReference type="AlphaFoldDB" id="A0A0K1PD90"/>
<dbReference type="Pfam" id="PF13483">
    <property type="entry name" value="Lactamase_B_3"/>
    <property type="match status" value="1"/>
</dbReference>
<feature type="signal peptide" evidence="1">
    <location>
        <begin position="1"/>
        <end position="22"/>
    </location>
</feature>
<protein>
    <submittedName>
        <fullName evidence="2">Metal-dependent hydrolase</fullName>
    </submittedName>
</protein>
<evidence type="ECO:0000256" key="1">
    <source>
        <dbReference type="SAM" id="SignalP"/>
    </source>
</evidence>
<reference evidence="2 3" key="1">
    <citation type="submission" date="2015-08" db="EMBL/GenBank/DDBJ databases">
        <authorList>
            <person name="Babu N.S."/>
            <person name="Beckwith C.J."/>
            <person name="Beseler K.G."/>
            <person name="Brison A."/>
            <person name="Carone J.V."/>
            <person name="Caskin T.P."/>
            <person name="Diamond M."/>
            <person name="Durham M.E."/>
            <person name="Foxe J.M."/>
            <person name="Go M."/>
            <person name="Henderson B.A."/>
            <person name="Jones I.B."/>
            <person name="McGettigan J.A."/>
            <person name="Micheletti S.J."/>
            <person name="Nasrallah M.E."/>
            <person name="Ortiz D."/>
            <person name="Piller C.R."/>
            <person name="Privatt S.R."/>
            <person name="Schneider S.L."/>
            <person name="Sharp S."/>
            <person name="Smith T.C."/>
            <person name="Stanton J.D."/>
            <person name="Ullery H.E."/>
            <person name="Wilson R.J."/>
            <person name="Serrano M.G."/>
            <person name="Buck G."/>
            <person name="Lee V."/>
            <person name="Wang Y."/>
            <person name="Carvalho R."/>
            <person name="Voegtly L."/>
            <person name="Shi R."/>
            <person name="Duckworth R."/>
            <person name="Johnson A."/>
            <person name="Loviza R."/>
            <person name="Walstead R."/>
            <person name="Shah Z."/>
            <person name="Kiflezghi M."/>
            <person name="Wade K."/>
            <person name="Ball S.L."/>
            <person name="Bradley K.W."/>
            <person name="Asai D.J."/>
            <person name="Bowman C.A."/>
            <person name="Russell D.A."/>
            <person name="Pope W.H."/>
            <person name="Jacobs-Sera D."/>
            <person name="Hendrix R.W."/>
            <person name="Hatfull G.F."/>
        </authorList>
    </citation>
    <scope>NUCLEOTIDE SEQUENCE [LARGE SCALE GENOMIC DNA]</scope>
    <source>
        <strain evidence="2 3">DSM 27710</strain>
    </source>
</reference>
<dbReference type="PANTHER" id="PTHR43546">
    <property type="entry name" value="UPF0173 METAL-DEPENDENT HYDROLASE MJ1163-RELATED"/>
    <property type="match status" value="1"/>
</dbReference>
<dbReference type="PANTHER" id="PTHR43546:SF3">
    <property type="entry name" value="UPF0173 METAL-DEPENDENT HYDROLASE MJ1163"/>
    <property type="match status" value="1"/>
</dbReference>
<evidence type="ECO:0000313" key="2">
    <source>
        <dbReference type="EMBL" id="AKU91467.1"/>
    </source>
</evidence>
<dbReference type="Gene3D" id="3.60.15.10">
    <property type="entry name" value="Ribonuclease Z/Hydroxyacylglutathione hydrolase-like"/>
    <property type="match status" value="1"/>
</dbReference>
<keyword evidence="3" id="KW-1185">Reference proteome</keyword>
<gene>
    <name evidence="2" type="ORF">AKJ08_1854</name>
</gene>
<dbReference type="PROSITE" id="PS51257">
    <property type="entry name" value="PROKAR_LIPOPROTEIN"/>
    <property type="match status" value="1"/>
</dbReference>
<dbReference type="KEGG" id="vin:AKJ08_1854"/>
<dbReference type="InterPro" id="IPR036866">
    <property type="entry name" value="RibonucZ/Hydroxyglut_hydro"/>
</dbReference>
<dbReference type="PATRIC" id="fig|1391653.3.peg.1942"/>
<feature type="chain" id="PRO_5005465427" evidence="1">
    <location>
        <begin position="23"/>
        <end position="258"/>
    </location>
</feature>
<dbReference type="STRING" id="1391653.AKJ08_1854"/>